<evidence type="ECO:0000313" key="2">
    <source>
        <dbReference type="EMBL" id="PYF05889.1"/>
    </source>
</evidence>
<feature type="transmembrane region" description="Helical" evidence="1">
    <location>
        <begin position="12"/>
        <end position="31"/>
    </location>
</feature>
<keyword evidence="3" id="KW-1185">Reference proteome</keyword>
<keyword evidence="1" id="KW-0472">Membrane</keyword>
<sequence>MSKPQTRIKETKITQVILLGIFCFSIVVALLDSISIQPNVTSIYFYLLLLMVIATVYKPIRLFLAKSVSFIFKTLFSSIKSLCTTAISFILHK</sequence>
<dbReference type="Proteomes" id="UP000247416">
    <property type="component" value="Unassembled WGS sequence"/>
</dbReference>
<reference evidence="2 3" key="1">
    <citation type="submission" date="2018-06" db="EMBL/GenBank/DDBJ databases">
        <title>Genomic Encyclopedia of Archaeal and Bacterial Type Strains, Phase II (KMG-II): from individual species to whole genera.</title>
        <authorList>
            <person name="Goeker M."/>
        </authorList>
    </citation>
    <scope>NUCLEOTIDE SEQUENCE [LARGE SCALE GENOMIC DNA]</scope>
    <source>
        <strain evidence="2 3">KACC 16626</strain>
    </source>
</reference>
<keyword evidence="1" id="KW-1133">Transmembrane helix</keyword>
<accession>A0A318U1Q9</accession>
<dbReference type="EMBL" id="QJTJ01000014">
    <property type="protein sequence ID" value="PYF05889.1"/>
    <property type="molecule type" value="Genomic_DNA"/>
</dbReference>
<keyword evidence="1" id="KW-0812">Transmembrane</keyword>
<dbReference type="AlphaFoldDB" id="A0A318U1Q9"/>
<gene>
    <name evidence="2" type="ORF">BJ095_11468</name>
</gene>
<evidence type="ECO:0000313" key="3">
    <source>
        <dbReference type="Proteomes" id="UP000247416"/>
    </source>
</evidence>
<evidence type="ECO:0000256" key="1">
    <source>
        <dbReference type="SAM" id="Phobius"/>
    </source>
</evidence>
<comment type="caution">
    <text evidence="2">The sequence shown here is derived from an EMBL/GenBank/DDBJ whole genome shotgun (WGS) entry which is preliminary data.</text>
</comment>
<feature type="transmembrane region" description="Helical" evidence="1">
    <location>
        <begin position="72"/>
        <end position="91"/>
    </location>
</feature>
<dbReference type="RefSeq" id="WP_107935282.1">
    <property type="nucleotide sequence ID" value="NZ_CP085009.1"/>
</dbReference>
<feature type="transmembrane region" description="Helical" evidence="1">
    <location>
        <begin position="43"/>
        <end position="60"/>
    </location>
</feature>
<name>A0A318U1Q9_9BACL</name>
<dbReference type="OrthoDB" id="2738907at2"/>
<proteinExistence type="predicted"/>
<organism evidence="2 3">
    <name type="scientific">Ureibacillus chungkukjangi</name>
    <dbReference type="NCBI Taxonomy" id="1202712"/>
    <lineage>
        <taxon>Bacteria</taxon>
        <taxon>Bacillati</taxon>
        <taxon>Bacillota</taxon>
        <taxon>Bacilli</taxon>
        <taxon>Bacillales</taxon>
        <taxon>Caryophanaceae</taxon>
        <taxon>Ureibacillus</taxon>
    </lineage>
</organism>
<protein>
    <submittedName>
        <fullName evidence="2">Uncharacterized protein</fullName>
    </submittedName>
</protein>